<evidence type="ECO:0000313" key="3">
    <source>
        <dbReference type="EMBL" id="MFF3574269.1"/>
    </source>
</evidence>
<dbReference type="Gene3D" id="3.10.129.10">
    <property type="entry name" value="Hotdog Thioesterase"/>
    <property type="match status" value="1"/>
</dbReference>
<dbReference type="RefSeq" id="WP_051193452.1">
    <property type="nucleotide sequence ID" value="NZ_JBIAQY010000025.1"/>
</dbReference>
<evidence type="ECO:0000259" key="2">
    <source>
        <dbReference type="Pfam" id="PF22636"/>
    </source>
</evidence>
<reference evidence="3 4" key="1">
    <citation type="submission" date="2024-10" db="EMBL/GenBank/DDBJ databases">
        <title>The Natural Products Discovery Center: Release of the First 8490 Sequenced Strains for Exploring Actinobacteria Biosynthetic Diversity.</title>
        <authorList>
            <person name="Kalkreuter E."/>
            <person name="Kautsar S.A."/>
            <person name="Yang D."/>
            <person name="Bader C.D."/>
            <person name="Teijaro C.N."/>
            <person name="Fluegel L."/>
            <person name="Davis C.M."/>
            <person name="Simpson J.R."/>
            <person name="Lauterbach L."/>
            <person name="Steele A.D."/>
            <person name="Gui C."/>
            <person name="Meng S."/>
            <person name="Li G."/>
            <person name="Viehrig K."/>
            <person name="Ye F."/>
            <person name="Su P."/>
            <person name="Kiefer A.F."/>
            <person name="Nichols A."/>
            <person name="Cepeda A.J."/>
            <person name="Yan W."/>
            <person name="Fan B."/>
            <person name="Jiang Y."/>
            <person name="Adhikari A."/>
            <person name="Zheng C.-J."/>
            <person name="Schuster L."/>
            <person name="Cowan T.M."/>
            <person name="Smanski M.J."/>
            <person name="Chevrette M.G."/>
            <person name="De Carvalho L.P.S."/>
            <person name="Shen B."/>
        </authorList>
    </citation>
    <scope>NUCLEOTIDE SEQUENCE [LARGE SCALE GENOMIC DNA]</scope>
    <source>
        <strain evidence="3 4">NPDC002593</strain>
    </source>
</reference>
<proteinExistence type="predicted"/>
<dbReference type="Pfam" id="PF22636">
    <property type="entry name" value="FlK"/>
    <property type="match status" value="1"/>
</dbReference>
<keyword evidence="4" id="KW-1185">Reference proteome</keyword>
<feature type="region of interest" description="Disordered" evidence="1">
    <location>
        <begin position="1"/>
        <end position="55"/>
    </location>
</feature>
<gene>
    <name evidence="3" type="ORF">ACFYXQ_41630</name>
</gene>
<comment type="caution">
    <text evidence="3">The sequence shown here is derived from an EMBL/GenBank/DDBJ whole genome shotgun (WGS) entry which is preliminary data.</text>
</comment>
<evidence type="ECO:0000256" key="1">
    <source>
        <dbReference type="SAM" id="MobiDB-lite"/>
    </source>
</evidence>
<feature type="compositionally biased region" description="Polar residues" evidence="1">
    <location>
        <begin position="1"/>
        <end position="10"/>
    </location>
</feature>
<dbReference type="InterPro" id="IPR029069">
    <property type="entry name" value="HotDog_dom_sf"/>
</dbReference>
<dbReference type="SUPFAM" id="SSF54637">
    <property type="entry name" value="Thioesterase/thiol ester dehydrase-isomerase"/>
    <property type="match status" value="1"/>
</dbReference>
<protein>
    <submittedName>
        <fullName evidence="3">Thioesterase family protein</fullName>
    </submittedName>
</protein>
<sequence>MNLRPTNTGSARWRLSPNGFRRSRNTPTLARVGDERDASYSTGPQDCVQAAGPGPEWSNKPPVVASYAVIRLCEELCMVALLETMPEGFCSLGTRQHLGHLGPIAVGAQITITARCVRARGRFSSWQVTVRDSHETVGEGRMDFVAVHRPHYEARRLEPKRAALSSALSTA</sequence>
<accession>A0ABW6SDF9</accession>
<dbReference type="Proteomes" id="UP001601992">
    <property type="component" value="Unassembled WGS sequence"/>
</dbReference>
<evidence type="ECO:0000313" key="4">
    <source>
        <dbReference type="Proteomes" id="UP001601992"/>
    </source>
</evidence>
<dbReference type="InterPro" id="IPR054485">
    <property type="entry name" value="FlK-like_dom"/>
</dbReference>
<name>A0ABW6SDF9_9NOCA</name>
<feature type="domain" description="Fluoroacetyl-CoA-specific thioesterase-like" evidence="2">
    <location>
        <begin position="58"/>
        <end position="144"/>
    </location>
</feature>
<organism evidence="3 4">
    <name type="scientific">Nocardia jiangxiensis</name>
    <dbReference type="NCBI Taxonomy" id="282685"/>
    <lineage>
        <taxon>Bacteria</taxon>
        <taxon>Bacillati</taxon>
        <taxon>Actinomycetota</taxon>
        <taxon>Actinomycetes</taxon>
        <taxon>Mycobacteriales</taxon>
        <taxon>Nocardiaceae</taxon>
        <taxon>Nocardia</taxon>
    </lineage>
</organism>
<dbReference type="EMBL" id="JBIAQY010000025">
    <property type="protein sequence ID" value="MFF3574269.1"/>
    <property type="molecule type" value="Genomic_DNA"/>
</dbReference>